<feature type="non-terminal residue" evidence="1">
    <location>
        <position position="1"/>
    </location>
</feature>
<organism evidence="1 2">
    <name type="scientific">Paragonimus westermani</name>
    <dbReference type="NCBI Taxonomy" id="34504"/>
    <lineage>
        <taxon>Eukaryota</taxon>
        <taxon>Metazoa</taxon>
        <taxon>Spiralia</taxon>
        <taxon>Lophotrochozoa</taxon>
        <taxon>Platyhelminthes</taxon>
        <taxon>Trematoda</taxon>
        <taxon>Digenea</taxon>
        <taxon>Plagiorchiida</taxon>
        <taxon>Troglotremata</taxon>
        <taxon>Troglotrematidae</taxon>
        <taxon>Paragonimus</taxon>
    </lineage>
</organism>
<comment type="caution">
    <text evidence="1">The sequence shown here is derived from an EMBL/GenBank/DDBJ whole genome shotgun (WGS) entry which is preliminary data.</text>
</comment>
<sequence length="57" mass="6156">LDKSQKPVFVNFNRLKPAETPGEAEIPEEVPEIGAKVEIPNDVPVAPGRCLISEGVM</sequence>
<accession>A0A8T0D6N6</accession>
<name>A0A8T0D6N6_9TREM</name>
<dbReference type="AlphaFoldDB" id="A0A8T0D6N6"/>
<evidence type="ECO:0000313" key="2">
    <source>
        <dbReference type="Proteomes" id="UP000699462"/>
    </source>
</evidence>
<keyword evidence="2" id="KW-1185">Reference proteome</keyword>
<evidence type="ECO:0000313" key="1">
    <source>
        <dbReference type="EMBL" id="KAF8562654.1"/>
    </source>
</evidence>
<dbReference type="Proteomes" id="UP000699462">
    <property type="component" value="Unassembled WGS sequence"/>
</dbReference>
<protein>
    <submittedName>
        <fullName evidence="1">Uncharacterized protein</fullName>
    </submittedName>
</protein>
<reference evidence="1 2" key="1">
    <citation type="submission" date="2019-07" db="EMBL/GenBank/DDBJ databases">
        <title>Annotation for the trematode Paragonimus westermani.</title>
        <authorList>
            <person name="Choi Y.-J."/>
        </authorList>
    </citation>
    <scope>NUCLEOTIDE SEQUENCE [LARGE SCALE GENOMIC DNA]</scope>
    <source>
        <strain evidence="1">180907_Pwestermani</strain>
    </source>
</reference>
<proteinExistence type="predicted"/>
<dbReference type="EMBL" id="JTDF01018345">
    <property type="protein sequence ID" value="KAF8562654.1"/>
    <property type="molecule type" value="Genomic_DNA"/>
</dbReference>
<gene>
    <name evidence="1" type="ORF">P879_12057</name>
</gene>